<feature type="compositionally biased region" description="Pro residues" evidence="1">
    <location>
        <begin position="266"/>
        <end position="294"/>
    </location>
</feature>
<dbReference type="RefSeq" id="WP_204842827.1">
    <property type="nucleotide sequence ID" value="NZ_JAFBCL010000001.1"/>
</dbReference>
<evidence type="ECO:0000256" key="1">
    <source>
        <dbReference type="SAM" id="MobiDB-lite"/>
    </source>
</evidence>
<accession>A0ABS2S827</accession>
<name>A0ABS2S827_9PSEU</name>
<reference evidence="2 3" key="1">
    <citation type="submission" date="2021-01" db="EMBL/GenBank/DDBJ databases">
        <title>Sequencing the genomes of 1000 actinobacteria strains.</title>
        <authorList>
            <person name="Klenk H.-P."/>
        </authorList>
    </citation>
    <scope>NUCLEOTIDE SEQUENCE [LARGE SCALE GENOMIC DNA]</scope>
    <source>
        <strain evidence="2 3">DSM 44581</strain>
    </source>
</reference>
<dbReference type="InterPro" id="IPR038332">
    <property type="entry name" value="PPE_sf"/>
</dbReference>
<evidence type="ECO:0000313" key="3">
    <source>
        <dbReference type="Proteomes" id="UP001195724"/>
    </source>
</evidence>
<proteinExistence type="predicted"/>
<feature type="region of interest" description="Disordered" evidence="1">
    <location>
        <begin position="189"/>
        <end position="225"/>
    </location>
</feature>
<feature type="region of interest" description="Disordered" evidence="1">
    <location>
        <begin position="1"/>
        <end position="60"/>
    </location>
</feature>
<evidence type="ECO:0008006" key="4">
    <source>
        <dbReference type="Google" id="ProtNLM"/>
    </source>
</evidence>
<dbReference type="Proteomes" id="UP001195724">
    <property type="component" value="Unassembled WGS sequence"/>
</dbReference>
<feature type="compositionally biased region" description="Polar residues" evidence="1">
    <location>
        <begin position="315"/>
        <end position="326"/>
    </location>
</feature>
<dbReference type="Gene3D" id="1.20.1260.20">
    <property type="entry name" value="PPE superfamily"/>
    <property type="match status" value="1"/>
</dbReference>
<feature type="compositionally biased region" description="Gly residues" evidence="1">
    <location>
        <begin position="8"/>
        <end position="49"/>
    </location>
</feature>
<evidence type="ECO:0000313" key="2">
    <source>
        <dbReference type="EMBL" id="MBM7812005.1"/>
    </source>
</evidence>
<feature type="region of interest" description="Disordered" evidence="1">
    <location>
        <begin position="262"/>
        <end position="445"/>
    </location>
</feature>
<protein>
    <recommendedName>
        <fullName evidence="4">PPE family domain-containing protein</fullName>
    </recommendedName>
</protein>
<feature type="compositionally biased region" description="Gly residues" evidence="1">
    <location>
        <begin position="330"/>
        <end position="359"/>
    </location>
</feature>
<keyword evidence="3" id="KW-1185">Reference proteome</keyword>
<feature type="compositionally biased region" description="Low complexity" evidence="1">
    <location>
        <begin position="373"/>
        <end position="386"/>
    </location>
</feature>
<dbReference type="EMBL" id="JAFBCL010000001">
    <property type="protein sequence ID" value="MBM7812005.1"/>
    <property type="molecule type" value="Genomic_DNA"/>
</dbReference>
<gene>
    <name evidence="2" type="ORF">JOE68_002870</name>
</gene>
<feature type="compositionally biased region" description="Polar residues" evidence="1">
    <location>
        <begin position="400"/>
        <end position="414"/>
    </location>
</feature>
<comment type="caution">
    <text evidence="2">The sequence shown here is derived from an EMBL/GenBank/DDBJ whole genome shotgun (WGS) entry which is preliminary data.</text>
</comment>
<sequence length="465" mass="45611">MSDDRRGGYGGGQGGPGDHVGYGGPHGGRGNHGGGGHGGGHGSGHGGHGNEPPPSDLGQKVDWMTYSHQALYDMVHTGVDLRAAGSAQADWAAVGTALGDVQKLLAKAISQSQQAWAGQSADLAREALVSVEKWALNTSDHAENVARCIGDEIQHVQTAREMMPAPAPAPPVVEPVPAGVRSPLVTQPELHAGTPGLAPDGVYQPSDGGRALPSTGASSPFQGVGSVSAPVVDSVLAADATHRQAAEVMAMFQQNSYAVDRTVPSFSPPTNPVAPTPPPSVPGPPGAGPLPVAPPGDGGPVVVTNPNRPPAGNDRGTTNPQQQQPHQPGRAGGAGGGAGAGAGGLGVGGRGRFAPGRGGAPVPVGASGGGGAPAPLGSPGSSSGVLGPDGGRSSAGANPGSVTSQFQSPKSVTPHSGMIGAAPMAAPPPVATTAGGNERSRPGYLEEDENLFGVDRKAAPPVIGL</sequence>
<dbReference type="SUPFAM" id="SSF140459">
    <property type="entry name" value="PE/PPE dimer-like"/>
    <property type="match status" value="1"/>
</dbReference>
<organism evidence="2 3">
    <name type="scientific">Saccharothrix algeriensis</name>
    <dbReference type="NCBI Taxonomy" id="173560"/>
    <lineage>
        <taxon>Bacteria</taxon>
        <taxon>Bacillati</taxon>
        <taxon>Actinomycetota</taxon>
        <taxon>Actinomycetes</taxon>
        <taxon>Pseudonocardiales</taxon>
        <taxon>Pseudonocardiaceae</taxon>
        <taxon>Saccharothrix</taxon>
    </lineage>
</organism>